<evidence type="ECO:0000313" key="3">
    <source>
        <dbReference type="WBParaSite" id="SSLN_0001419001-mRNA-1"/>
    </source>
</evidence>
<name>A0A183TB27_SCHSO</name>
<accession>A0A183TB27</accession>
<sequence length="239" mass="26382">LNAELTQHAEQVASLQEPTASSSRSPPISTARPVQSTSSRPTSAATCWYHITFSAKACRCISPCSFGSQQSKRVKRVSPRVNATNITEVSGPGRTFYVCDSKSGRRFLIDVAEMTAEQRRVSSPCYEDVSGLQLQEIPLTNDNGTILCYGSTPSYRLFVPQSFRHKVFSSLHNLSHPWSRATVKLVSGRFVWPGMRKNLKAWTRTSPACHRSKVSGTKRTASAFSSALLQDSATFTWTL</sequence>
<dbReference type="InterPro" id="IPR041588">
    <property type="entry name" value="Integrase_H2C2"/>
</dbReference>
<evidence type="ECO:0000259" key="2">
    <source>
        <dbReference type="Pfam" id="PF17921"/>
    </source>
</evidence>
<proteinExistence type="predicted"/>
<reference evidence="3" key="1">
    <citation type="submission" date="2016-06" db="UniProtKB">
        <authorList>
            <consortium name="WormBaseParasite"/>
        </authorList>
    </citation>
    <scope>IDENTIFICATION</scope>
</reference>
<organism evidence="3">
    <name type="scientific">Schistocephalus solidus</name>
    <name type="common">Tapeworm</name>
    <dbReference type="NCBI Taxonomy" id="70667"/>
    <lineage>
        <taxon>Eukaryota</taxon>
        <taxon>Metazoa</taxon>
        <taxon>Spiralia</taxon>
        <taxon>Lophotrochozoa</taxon>
        <taxon>Platyhelminthes</taxon>
        <taxon>Cestoda</taxon>
        <taxon>Eucestoda</taxon>
        <taxon>Diphyllobothriidea</taxon>
        <taxon>Diphyllobothriidae</taxon>
        <taxon>Schistocephalus</taxon>
    </lineage>
</organism>
<dbReference type="WBParaSite" id="SSLN_0001419001-mRNA-1">
    <property type="protein sequence ID" value="SSLN_0001419001-mRNA-1"/>
    <property type="gene ID" value="SSLN_0001419001"/>
</dbReference>
<feature type="domain" description="Integrase zinc-binding" evidence="2">
    <location>
        <begin position="159"/>
        <end position="214"/>
    </location>
</feature>
<dbReference type="Pfam" id="PF17921">
    <property type="entry name" value="Integrase_H2C2"/>
    <property type="match status" value="1"/>
</dbReference>
<protein>
    <submittedName>
        <fullName evidence="3">Integrase_H2C2 domain-containing protein</fullName>
    </submittedName>
</protein>
<dbReference type="AlphaFoldDB" id="A0A183TB27"/>
<evidence type="ECO:0000256" key="1">
    <source>
        <dbReference type="SAM" id="MobiDB-lite"/>
    </source>
</evidence>
<feature type="region of interest" description="Disordered" evidence="1">
    <location>
        <begin position="1"/>
        <end position="40"/>
    </location>
</feature>
<dbReference type="Gene3D" id="1.10.340.70">
    <property type="match status" value="1"/>
</dbReference>